<feature type="transmembrane region" description="Helical" evidence="1">
    <location>
        <begin position="109"/>
        <end position="129"/>
    </location>
</feature>
<name>A0A812B4U3_ACAPH</name>
<feature type="transmembrane region" description="Helical" evidence="1">
    <location>
        <begin position="134"/>
        <end position="152"/>
    </location>
</feature>
<accession>A0A812B4U3</accession>
<protein>
    <submittedName>
        <fullName evidence="2">Uncharacterized protein</fullName>
    </submittedName>
</protein>
<keyword evidence="1" id="KW-0472">Membrane</keyword>
<reference evidence="2" key="1">
    <citation type="submission" date="2021-01" db="EMBL/GenBank/DDBJ databases">
        <authorList>
            <person name="Li R."/>
            <person name="Bekaert M."/>
        </authorList>
    </citation>
    <scope>NUCLEOTIDE SEQUENCE</scope>
    <source>
        <strain evidence="2">Farmed</strain>
    </source>
</reference>
<feature type="transmembrane region" description="Helical" evidence="1">
    <location>
        <begin position="244"/>
        <end position="264"/>
    </location>
</feature>
<feature type="transmembrane region" description="Helical" evidence="1">
    <location>
        <begin position="43"/>
        <end position="64"/>
    </location>
</feature>
<feature type="transmembrane region" description="Helical" evidence="1">
    <location>
        <begin position="158"/>
        <end position="180"/>
    </location>
</feature>
<proteinExistence type="predicted"/>
<feature type="transmembrane region" description="Helical" evidence="1">
    <location>
        <begin position="12"/>
        <end position="37"/>
    </location>
</feature>
<evidence type="ECO:0000313" key="3">
    <source>
        <dbReference type="Proteomes" id="UP000597762"/>
    </source>
</evidence>
<dbReference type="Proteomes" id="UP000597762">
    <property type="component" value="Unassembled WGS sequence"/>
</dbReference>
<feature type="transmembrane region" description="Helical" evidence="1">
    <location>
        <begin position="71"/>
        <end position="97"/>
    </location>
</feature>
<dbReference type="AlphaFoldDB" id="A0A812B4U3"/>
<gene>
    <name evidence="2" type="ORF">SPHA_11062</name>
</gene>
<comment type="caution">
    <text evidence="2">The sequence shown here is derived from an EMBL/GenBank/DDBJ whole genome shotgun (WGS) entry which is preliminary data.</text>
</comment>
<keyword evidence="1" id="KW-0812">Transmembrane</keyword>
<evidence type="ECO:0000256" key="1">
    <source>
        <dbReference type="SAM" id="Phobius"/>
    </source>
</evidence>
<sequence length="265" mass="30909">MLLSLLISSFALSICPFVIYLSIYLCIYLSIYIYIYLFLNMLLLHYFFAPLLLPIYQGASFSFLSSYSDLFFLYSITFSLLLFRLVVLFTSFSFAVIFHVPCLPIDHTFFIALRFLFAFHISICSALLYRHYNFLIHILPIKFFSFNFFFVSNFPGTSLFSTSLSLCTTTFFLLLLHLTINLSSSIFYNRSFLAIFSSLFDFLSVIYSSLSHFSISLHSSFILSSRVISFIYHKYFFHTAHPRFCSSIFPPIFSFIISLPSFLLF</sequence>
<dbReference type="EMBL" id="CAHIKZ030000364">
    <property type="protein sequence ID" value="CAE1170386.1"/>
    <property type="molecule type" value="Genomic_DNA"/>
</dbReference>
<evidence type="ECO:0000313" key="2">
    <source>
        <dbReference type="EMBL" id="CAE1170386.1"/>
    </source>
</evidence>
<organism evidence="2 3">
    <name type="scientific">Acanthosepion pharaonis</name>
    <name type="common">Pharaoh cuttlefish</name>
    <name type="synonym">Sepia pharaonis</name>
    <dbReference type="NCBI Taxonomy" id="158019"/>
    <lineage>
        <taxon>Eukaryota</taxon>
        <taxon>Metazoa</taxon>
        <taxon>Spiralia</taxon>
        <taxon>Lophotrochozoa</taxon>
        <taxon>Mollusca</taxon>
        <taxon>Cephalopoda</taxon>
        <taxon>Coleoidea</taxon>
        <taxon>Decapodiformes</taxon>
        <taxon>Sepiida</taxon>
        <taxon>Sepiina</taxon>
        <taxon>Sepiidae</taxon>
        <taxon>Acanthosepion</taxon>
    </lineage>
</organism>
<keyword evidence="3" id="KW-1185">Reference proteome</keyword>
<keyword evidence="1" id="KW-1133">Transmembrane helix</keyword>